<sequence>MHTPRGVAAHFPNLKTLHIRAYSSPEQETLDHLTTQLSHFKMMNYLALEDGRTIRYRNDDVSRDKLYALVTMEWASVCSTLEVCCICGLFSFIFRLTDVVYGGGPNFMTSPSPNLVIATVLLVFTPESRKQCKYTQ</sequence>
<protein>
    <submittedName>
        <fullName evidence="2">Uncharacterized protein</fullName>
    </submittedName>
</protein>
<dbReference type="AlphaFoldDB" id="A0A8H6YUH0"/>
<accession>A0A8H6YUH0</accession>
<reference evidence="2" key="1">
    <citation type="submission" date="2020-05" db="EMBL/GenBank/DDBJ databases">
        <title>Mycena genomes resolve the evolution of fungal bioluminescence.</title>
        <authorList>
            <person name="Tsai I.J."/>
        </authorList>
    </citation>
    <scope>NUCLEOTIDE SEQUENCE</scope>
    <source>
        <strain evidence="2">160909Yilan</strain>
    </source>
</reference>
<evidence type="ECO:0000313" key="2">
    <source>
        <dbReference type="EMBL" id="KAF7364100.1"/>
    </source>
</evidence>
<keyword evidence="1" id="KW-0812">Transmembrane</keyword>
<comment type="caution">
    <text evidence="2">The sequence shown here is derived from an EMBL/GenBank/DDBJ whole genome shotgun (WGS) entry which is preliminary data.</text>
</comment>
<evidence type="ECO:0000313" key="3">
    <source>
        <dbReference type="Proteomes" id="UP000623467"/>
    </source>
</evidence>
<keyword evidence="1" id="KW-0472">Membrane</keyword>
<keyword evidence="1" id="KW-1133">Transmembrane helix</keyword>
<organism evidence="2 3">
    <name type="scientific">Mycena sanguinolenta</name>
    <dbReference type="NCBI Taxonomy" id="230812"/>
    <lineage>
        <taxon>Eukaryota</taxon>
        <taxon>Fungi</taxon>
        <taxon>Dikarya</taxon>
        <taxon>Basidiomycota</taxon>
        <taxon>Agaricomycotina</taxon>
        <taxon>Agaricomycetes</taxon>
        <taxon>Agaricomycetidae</taxon>
        <taxon>Agaricales</taxon>
        <taxon>Marasmiineae</taxon>
        <taxon>Mycenaceae</taxon>
        <taxon>Mycena</taxon>
    </lineage>
</organism>
<keyword evidence="3" id="KW-1185">Reference proteome</keyword>
<dbReference type="Proteomes" id="UP000623467">
    <property type="component" value="Unassembled WGS sequence"/>
</dbReference>
<dbReference type="EMBL" id="JACAZH010000007">
    <property type="protein sequence ID" value="KAF7364100.1"/>
    <property type="molecule type" value="Genomic_DNA"/>
</dbReference>
<gene>
    <name evidence="2" type="ORF">MSAN_01069000</name>
</gene>
<proteinExistence type="predicted"/>
<feature type="transmembrane region" description="Helical" evidence="1">
    <location>
        <begin position="106"/>
        <end position="124"/>
    </location>
</feature>
<feature type="transmembrane region" description="Helical" evidence="1">
    <location>
        <begin position="66"/>
        <end position="94"/>
    </location>
</feature>
<evidence type="ECO:0000256" key="1">
    <source>
        <dbReference type="SAM" id="Phobius"/>
    </source>
</evidence>
<name>A0A8H6YUH0_9AGAR</name>